<organism evidence="3 4">
    <name type="scientific">Spirosoma utsteinense</name>
    <dbReference type="NCBI Taxonomy" id="2585773"/>
    <lineage>
        <taxon>Bacteria</taxon>
        <taxon>Pseudomonadati</taxon>
        <taxon>Bacteroidota</taxon>
        <taxon>Cytophagia</taxon>
        <taxon>Cytophagales</taxon>
        <taxon>Cytophagaceae</taxon>
        <taxon>Spirosoma</taxon>
    </lineage>
</organism>
<comment type="similarity">
    <text evidence="1">Belongs to the glycosyl hydrolase 13 family.</text>
</comment>
<name>A0ABR6WA63_9BACT</name>
<dbReference type="InterPro" id="IPR006047">
    <property type="entry name" value="GH13_cat_dom"/>
</dbReference>
<dbReference type="InterPro" id="IPR017853">
    <property type="entry name" value="GH"/>
</dbReference>
<reference evidence="3 4" key="1">
    <citation type="submission" date="2019-06" db="EMBL/GenBank/DDBJ databases">
        <title>Spirosoma utsteinense sp. nov. isolated from Antarctic ice-free soils.</title>
        <authorList>
            <person name="Tahon G."/>
        </authorList>
    </citation>
    <scope>NUCLEOTIDE SEQUENCE [LARGE SCALE GENOMIC DNA]</scope>
    <source>
        <strain evidence="3 4">LMG 31447</strain>
    </source>
</reference>
<gene>
    <name evidence="3" type="ORF">FH603_3676</name>
</gene>
<evidence type="ECO:0000256" key="1">
    <source>
        <dbReference type="ARBA" id="ARBA00008061"/>
    </source>
</evidence>
<dbReference type="EMBL" id="VFIA01000023">
    <property type="protein sequence ID" value="MBC3793159.1"/>
    <property type="molecule type" value="Genomic_DNA"/>
</dbReference>
<proteinExistence type="inferred from homology"/>
<dbReference type="PANTHER" id="PTHR43002">
    <property type="entry name" value="GLYCOGEN DEBRANCHING ENZYME"/>
    <property type="match status" value="1"/>
</dbReference>
<evidence type="ECO:0000313" key="3">
    <source>
        <dbReference type="EMBL" id="MBC3793159.1"/>
    </source>
</evidence>
<protein>
    <submittedName>
        <fullName evidence="3">Maltooligosyltrehalose trehalohydrolase</fullName>
    </submittedName>
</protein>
<keyword evidence="4" id="KW-1185">Reference proteome</keyword>
<accession>A0ABR6WA63</accession>
<comment type="caution">
    <text evidence="3">The sequence shown here is derived from an EMBL/GenBank/DDBJ whole genome shotgun (WGS) entry which is preliminary data.</text>
</comment>
<dbReference type="RefSeq" id="WP_186738946.1">
    <property type="nucleotide sequence ID" value="NZ_VFIA01000023.1"/>
</dbReference>
<evidence type="ECO:0000259" key="2">
    <source>
        <dbReference type="SMART" id="SM00642"/>
    </source>
</evidence>
<sequence length="580" mass="65342">MNQTTVSRRSIGVTFPTEQEANVVVWAPRANQVVISVNGDAHSLPLASDDTGYWTVTTDQLKPGDLYSFVIDGEKEYADPASLAQPQGVYGPSQAFDTRTFYWEESCWVNPPLDEYILYELDTYTFTPEGTFKAVVKKLGYLKTLGINAIVIRPVTPFPDSRNWSSDGVFLYAVQASYGGPAQLQQLINACHVKGIAVVMDLAYNHLGSQGDTFSDCRTYSSRKLSPRPGKPTYVSEAQREAGRRYLVENALMWFRDFHVDALRLHAAHTLSNPEQLLKEIRQKTNELSTTTNRHHYLLIENGVNLTSPVEQGDEQASPLADGLDQMRQGESYTTYCAEHELSRHLTKTYREDYLYDEPFSTVLQESFDRHSDTEPASGKSFVLFSQPYKSPSAAPPCSDQTISFEQLKLMAGSIMVSPYVPTLFMGEEWGVTNPFELDQPTQTESKRSDTPAHPALPWEMLDQVPNKTLFEYYQALTSLRRQQSALHHLNPKEVAVIQHKEQQTMLLHRWHAKNDIVCLMNFSADPQAITLPALDREWQKLLDSADPRWSGPAASPDSLSNADTLTLQPESIVVYKARQ</sequence>
<evidence type="ECO:0000313" key="4">
    <source>
        <dbReference type="Proteomes" id="UP000700732"/>
    </source>
</evidence>
<dbReference type="Gene3D" id="3.20.20.80">
    <property type="entry name" value="Glycosidases"/>
    <property type="match status" value="1"/>
</dbReference>
<feature type="domain" description="Glycosyl hydrolase family 13 catalytic" evidence="2">
    <location>
        <begin position="94"/>
        <end position="481"/>
    </location>
</feature>
<dbReference type="Pfam" id="PF00128">
    <property type="entry name" value="Alpha-amylase"/>
    <property type="match status" value="1"/>
</dbReference>
<dbReference type="CDD" id="cd02853">
    <property type="entry name" value="E_set_MTHase_like_N"/>
    <property type="match status" value="1"/>
</dbReference>
<dbReference type="Gene3D" id="2.60.40.10">
    <property type="entry name" value="Immunoglobulins"/>
    <property type="match status" value="1"/>
</dbReference>
<dbReference type="Pfam" id="PF02922">
    <property type="entry name" value="CBM_48"/>
    <property type="match status" value="1"/>
</dbReference>
<dbReference type="InterPro" id="IPR014756">
    <property type="entry name" value="Ig_E-set"/>
</dbReference>
<dbReference type="SMART" id="SM00642">
    <property type="entry name" value="Aamy"/>
    <property type="match status" value="1"/>
</dbReference>
<dbReference type="InterPro" id="IPR013783">
    <property type="entry name" value="Ig-like_fold"/>
</dbReference>
<dbReference type="Proteomes" id="UP000700732">
    <property type="component" value="Unassembled WGS sequence"/>
</dbReference>
<dbReference type="SUPFAM" id="SSF51445">
    <property type="entry name" value="(Trans)glycosidases"/>
    <property type="match status" value="1"/>
</dbReference>
<dbReference type="InterPro" id="IPR004193">
    <property type="entry name" value="Glyco_hydro_13_N"/>
</dbReference>
<dbReference type="SUPFAM" id="SSF51011">
    <property type="entry name" value="Glycosyl hydrolase domain"/>
    <property type="match status" value="1"/>
</dbReference>
<dbReference type="SUPFAM" id="SSF81296">
    <property type="entry name" value="E set domains"/>
    <property type="match status" value="1"/>
</dbReference>